<proteinExistence type="predicted"/>
<dbReference type="Pfam" id="PF00494">
    <property type="entry name" value="SQS_PSY"/>
    <property type="match status" value="1"/>
</dbReference>
<gene>
    <name evidence="1" type="ORF">K1W69_08045</name>
</gene>
<keyword evidence="2" id="KW-1185">Reference proteome</keyword>
<dbReference type="InterPro" id="IPR008949">
    <property type="entry name" value="Isoprenoid_synthase_dom_sf"/>
</dbReference>
<evidence type="ECO:0000313" key="2">
    <source>
        <dbReference type="Proteomes" id="UP001196509"/>
    </source>
</evidence>
<sequence length="281" mass="30983">MFDQTEHCLAFLREGDRDRYLCALLTREDRRAPVAALYAFNLELARVRDVTTEPMIGEMRLQWWTDLINGSEHGEASANPVAAELLAAVDEFDLPRAMLLNMIEARRFDLYNDPMPDRNTFEGHAGESVSGLIQLVSMILDRDAAVKSSDAAGHAGVALFVSGCLLLMPQHRARGQVFVPADILSAAGLDAEGFLAGDDKGALQRLVAAFAAYGKDHLQEARNRAASIPPECFAAFLPLGIAAHTLEIAARRSQSIAVKPLAISQWRRQWWLWQAARRGAF</sequence>
<dbReference type="AlphaFoldDB" id="A0AAE3CZY5"/>
<accession>A0AAE3CZY5</accession>
<name>A0AAE3CZY5_9HYPH</name>
<comment type="caution">
    <text evidence="1">The sequence shown here is derived from an EMBL/GenBank/DDBJ whole genome shotgun (WGS) entry which is preliminary data.</text>
</comment>
<dbReference type="InterPro" id="IPR002060">
    <property type="entry name" value="Squ/phyt_synthse"/>
</dbReference>
<dbReference type="RefSeq" id="WP_220227754.1">
    <property type="nucleotide sequence ID" value="NZ_JAICBX010000001.1"/>
</dbReference>
<reference evidence="1" key="1">
    <citation type="submission" date="2021-08" db="EMBL/GenBank/DDBJ databases">
        <title>Hoeflea bacterium WL0058 sp. nov., isolated from the sediment.</title>
        <authorList>
            <person name="Wang L."/>
            <person name="Zhang D."/>
        </authorList>
    </citation>
    <scope>NUCLEOTIDE SEQUENCE</scope>
    <source>
        <strain evidence="1">WL0058</strain>
    </source>
</reference>
<evidence type="ECO:0000313" key="1">
    <source>
        <dbReference type="EMBL" id="MBW8637134.1"/>
    </source>
</evidence>
<protein>
    <submittedName>
        <fullName evidence="1">Phytoene/squalene synthase family protein</fullName>
    </submittedName>
</protein>
<dbReference type="Proteomes" id="UP001196509">
    <property type="component" value="Unassembled WGS sequence"/>
</dbReference>
<dbReference type="SUPFAM" id="SSF48576">
    <property type="entry name" value="Terpenoid synthases"/>
    <property type="match status" value="1"/>
</dbReference>
<dbReference type="Gene3D" id="1.10.600.10">
    <property type="entry name" value="Farnesyl Diphosphate Synthase"/>
    <property type="match status" value="1"/>
</dbReference>
<organism evidence="1 2">
    <name type="scientific">Flavimaribacter sediminis</name>
    <dbReference type="NCBI Taxonomy" id="2865987"/>
    <lineage>
        <taxon>Bacteria</taxon>
        <taxon>Pseudomonadati</taxon>
        <taxon>Pseudomonadota</taxon>
        <taxon>Alphaproteobacteria</taxon>
        <taxon>Hyphomicrobiales</taxon>
        <taxon>Rhizobiaceae</taxon>
        <taxon>Flavimaribacter</taxon>
    </lineage>
</organism>
<dbReference type="EMBL" id="JAICBX010000001">
    <property type="protein sequence ID" value="MBW8637134.1"/>
    <property type="molecule type" value="Genomic_DNA"/>
</dbReference>